<accession>A0A2T3MV86</accession>
<reference evidence="2 3" key="1">
    <citation type="submission" date="2018-03" db="EMBL/GenBank/DDBJ databases">
        <title>Whole genome sequencing of Histamine producing bacteria.</title>
        <authorList>
            <person name="Butler K."/>
        </authorList>
    </citation>
    <scope>NUCLEOTIDE SEQUENCE [LARGE SCALE GENOMIC DNA]</scope>
    <source>
        <strain evidence="2 3">DSM 16190</strain>
    </source>
</reference>
<evidence type="ECO:0000313" key="2">
    <source>
        <dbReference type="EMBL" id="PSW03862.1"/>
    </source>
</evidence>
<proteinExistence type="predicted"/>
<comment type="caution">
    <text evidence="2">The sequence shown here is derived from an EMBL/GenBank/DDBJ whole genome shotgun (WGS) entry which is preliminary data.</text>
</comment>
<dbReference type="SUPFAM" id="SSF48208">
    <property type="entry name" value="Six-hairpin glycosidases"/>
    <property type="match status" value="1"/>
</dbReference>
<dbReference type="Proteomes" id="UP000240904">
    <property type="component" value="Unassembled WGS sequence"/>
</dbReference>
<name>A0A2T3MV86_9GAMM</name>
<dbReference type="Pfam" id="PF06662">
    <property type="entry name" value="C5-epim_C"/>
    <property type="match status" value="1"/>
</dbReference>
<dbReference type="GO" id="GO:0005975">
    <property type="term" value="P:carbohydrate metabolic process"/>
    <property type="evidence" value="ECO:0007669"/>
    <property type="project" value="InterPro"/>
</dbReference>
<dbReference type="EMBL" id="PYMC01000012">
    <property type="protein sequence ID" value="PSW03862.1"/>
    <property type="molecule type" value="Genomic_DNA"/>
</dbReference>
<dbReference type="AlphaFoldDB" id="A0A2T3MV86"/>
<dbReference type="OrthoDB" id="7888928at2"/>
<evidence type="ECO:0000313" key="3">
    <source>
        <dbReference type="Proteomes" id="UP000240904"/>
    </source>
</evidence>
<dbReference type="GO" id="GO:0015012">
    <property type="term" value="P:heparan sulfate proteoglycan biosynthetic process"/>
    <property type="evidence" value="ECO:0007669"/>
    <property type="project" value="InterPro"/>
</dbReference>
<dbReference type="InterPro" id="IPR010598">
    <property type="entry name" value="C5-epim_C"/>
</dbReference>
<dbReference type="PANTHER" id="PTHR13174:SF3">
    <property type="entry name" value="D-GLUCURONYL C5-EPIMERASE"/>
    <property type="match status" value="1"/>
</dbReference>
<dbReference type="GO" id="GO:0047464">
    <property type="term" value="F:heparosan-N-sulfate-glucuronate 5-epimerase activity"/>
    <property type="evidence" value="ECO:0007669"/>
    <property type="project" value="InterPro"/>
</dbReference>
<organism evidence="2 3">
    <name type="scientific">Photobacterium lipolyticum</name>
    <dbReference type="NCBI Taxonomy" id="266810"/>
    <lineage>
        <taxon>Bacteria</taxon>
        <taxon>Pseudomonadati</taxon>
        <taxon>Pseudomonadota</taxon>
        <taxon>Gammaproteobacteria</taxon>
        <taxon>Vibrionales</taxon>
        <taxon>Vibrionaceae</taxon>
        <taxon>Photobacterium</taxon>
    </lineage>
</organism>
<dbReference type="InterPro" id="IPR039721">
    <property type="entry name" value="C5-epimerase"/>
</dbReference>
<dbReference type="RefSeq" id="WP_107284295.1">
    <property type="nucleotide sequence ID" value="NZ_PYMC01000012.1"/>
</dbReference>
<keyword evidence="3" id="KW-1185">Reference proteome</keyword>
<protein>
    <recommendedName>
        <fullName evidence="1">D-glucuronyl C5-epimerase C-terminal domain-containing protein</fullName>
    </recommendedName>
</protein>
<gene>
    <name evidence="2" type="ORF">C9I89_15840</name>
</gene>
<feature type="domain" description="D-glucuronyl C5-epimerase C-terminal" evidence="1">
    <location>
        <begin position="114"/>
        <end position="288"/>
    </location>
</feature>
<evidence type="ECO:0000259" key="1">
    <source>
        <dbReference type="Pfam" id="PF06662"/>
    </source>
</evidence>
<dbReference type="PANTHER" id="PTHR13174">
    <property type="entry name" value="D-GLUCURONYL C5-EPIMERASE"/>
    <property type="match status" value="1"/>
</dbReference>
<sequence>MIKENLFKMLTLFKQDDYWHGKQKEGQFYDVHSLKGYYNDLTKKVLTESHYSIEEIVPKVKVGSESFFHPVTVCQVGLGAYDLYLKKQSDIHKKQVKSCVNWLIENSKTNSEKTMMYWTVPYNFKLFNMQKDFVSGLIQGQAISLLVRAYELFKDERYFNASYNALEKMIQPVSEDGCRLDGTYLYEEYPNKGEKNLVLNGAISAFWGVYDLYIYTKDSRILDLKNKSQKDLVDSIFQYDAGYYSRYCLKKNKFYYTNIASPYYHKEHIEQLKVLIKMTNNKDLILTLSNFEKYNNLISLNIAKINKGICLIMQKIMRVR</sequence>
<dbReference type="InterPro" id="IPR008928">
    <property type="entry name" value="6-hairpin_glycosidase_sf"/>
</dbReference>